<keyword evidence="5" id="KW-0411">Iron-sulfur</keyword>
<protein>
    <submittedName>
        <fullName evidence="7">Heterodisulfide reductase-related iron-sulfur binding cluster</fullName>
    </submittedName>
</protein>
<dbReference type="EMBL" id="BAABLF010000005">
    <property type="protein sequence ID" value="GAA5187650.1"/>
    <property type="molecule type" value="Genomic_DNA"/>
</dbReference>
<dbReference type="SUPFAM" id="SSF46548">
    <property type="entry name" value="alpha-helical ferredoxin"/>
    <property type="match status" value="1"/>
</dbReference>
<evidence type="ECO:0000256" key="5">
    <source>
        <dbReference type="ARBA" id="ARBA00023014"/>
    </source>
</evidence>
<name>A0ABP9RX06_9GAMM</name>
<evidence type="ECO:0000313" key="8">
    <source>
        <dbReference type="Proteomes" id="UP001501600"/>
    </source>
</evidence>
<dbReference type="PANTHER" id="PTHR32479">
    <property type="entry name" value="GLYCOLATE OXIDASE IRON-SULFUR SUBUNIT"/>
    <property type="match status" value="1"/>
</dbReference>
<evidence type="ECO:0000256" key="2">
    <source>
        <dbReference type="ARBA" id="ARBA00022723"/>
    </source>
</evidence>
<dbReference type="Proteomes" id="UP001501600">
    <property type="component" value="Unassembled WGS sequence"/>
</dbReference>
<sequence length="448" mass="50761">MSRKEGSLEAPVRHPIRWRDEKFYDKAVLEQELERVFDICHGCRRCVSLCQSFPTLFDLVDESDTMEVDGVDKRDFKKVVDHCYLCDLCFMTKCPYVPPHEWAVDFPHLMLQAKAQHFKAHGAGARDRLLTSTDSVGRWASAPGIRHTLNATRDIQVFRVALEKGLGIHRSAQLPAYQRPTLVQRVNHHTNAKAQADEIEAHAVGETSGKLAIFATCFANYTAPELAEDFIAVFTHNRVQFTAIESEQCCGMPKLELGDLESVDRLKRHNIPLLARWVREGWDLTAPIPSCVLMFKQELPLMYPDDEEVALVARAFFDPFEYLWLRHKAGALNTEFARSLGKISYQPACHQRVQNFGPRTRDLLALIPDTEITTIERCSGHDGTYAVKLETRDASVKIARPVVRRVNETQPDHHTSDCPMAASHIGSQLDRPTAIPHPMTLLRQAYGL</sequence>
<evidence type="ECO:0000256" key="3">
    <source>
        <dbReference type="ARBA" id="ARBA00022737"/>
    </source>
</evidence>
<dbReference type="Pfam" id="PF02754">
    <property type="entry name" value="CCG"/>
    <property type="match status" value="1"/>
</dbReference>
<organism evidence="7 8">
    <name type="scientific">Ferrimonas gelatinilytica</name>
    <dbReference type="NCBI Taxonomy" id="1255257"/>
    <lineage>
        <taxon>Bacteria</taxon>
        <taxon>Pseudomonadati</taxon>
        <taxon>Pseudomonadota</taxon>
        <taxon>Gammaproteobacteria</taxon>
        <taxon>Alteromonadales</taxon>
        <taxon>Ferrimonadaceae</taxon>
        <taxon>Ferrimonas</taxon>
    </lineage>
</organism>
<gene>
    <name evidence="7" type="ORF">GCM10025772_05750</name>
</gene>
<reference evidence="8" key="1">
    <citation type="journal article" date="2019" name="Int. J. Syst. Evol. Microbiol.">
        <title>The Global Catalogue of Microorganisms (GCM) 10K type strain sequencing project: providing services to taxonomists for standard genome sequencing and annotation.</title>
        <authorList>
            <consortium name="The Broad Institute Genomics Platform"/>
            <consortium name="The Broad Institute Genome Sequencing Center for Infectious Disease"/>
            <person name="Wu L."/>
            <person name="Ma J."/>
        </authorList>
    </citation>
    <scope>NUCLEOTIDE SEQUENCE [LARGE SCALE GENOMIC DNA]</scope>
    <source>
        <strain evidence="8">JCM 18720</strain>
    </source>
</reference>
<evidence type="ECO:0000256" key="1">
    <source>
        <dbReference type="ARBA" id="ARBA00022485"/>
    </source>
</evidence>
<keyword evidence="8" id="KW-1185">Reference proteome</keyword>
<keyword evidence="4" id="KW-0408">Iron</keyword>
<comment type="caution">
    <text evidence="7">The sequence shown here is derived from an EMBL/GenBank/DDBJ whole genome shotgun (WGS) entry which is preliminary data.</text>
</comment>
<feature type="domain" description="Cysteine-rich" evidence="6">
    <location>
        <begin position="212"/>
        <end position="296"/>
    </location>
</feature>
<keyword evidence="2" id="KW-0479">Metal-binding</keyword>
<keyword evidence="1" id="KW-0004">4Fe-4S</keyword>
<dbReference type="PANTHER" id="PTHR32479:SF19">
    <property type="entry name" value="ANAEROBIC GLYCEROL-3-PHOSPHATE DEHYDROGENASE SUBUNIT C"/>
    <property type="match status" value="1"/>
</dbReference>
<evidence type="ECO:0000256" key="4">
    <source>
        <dbReference type="ARBA" id="ARBA00023004"/>
    </source>
</evidence>
<evidence type="ECO:0000259" key="6">
    <source>
        <dbReference type="Pfam" id="PF02754"/>
    </source>
</evidence>
<keyword evidence="3" id="KW-0677">Repeat</keyword>
<evidence type="ECO:0000313" key="7">
    <source>
        <dbReference type="EMBL" id="GAA5187650.1"/>
    </source>
</evidence>
<dbReference type="InterPro" id="IPR004017">
    <property type="entry name" value="Cys_rich_dom"/>
</dbReference>
<accession>A0ABP9RX06</accession>
<dbReference type="RefSeq" id="WP_345315538.1">
    <property type="nucleotide sequence ID" value="NZ_BAABLF010000005.1"/>
</dbReference>
<proteinExistence type="predicted"/>